<dbReference type="AlphaFoldDB" id="A0A6A3LGV2"/>
<name>A0A6A3LGV2_9STRA</name>
<evidence type="ECO:0000313" key="2">
    <source>
        <dbReference type="Proteomes" id="UP000460718"/>
    </source>
</evidence>
<evidence type="ECO:0000313" key="1">
    <source>
        <dbReference type="EMBL" id="KAE9018671.1"/>
    </source>
</evidence>
<comment type="caution">
    <text evidence="1">The sequence shown here is derived from an EMBL/GenBank/DDBJ whole genome shotgun (WGS) entry which is preliminary data.</text>
</comment>
<dbReference type="Proteomes" id="UP000460718">
    <property type="component" value="Unassembled WGS sequence"/>
</dbReference>
<reference evidence="1 2" key="1">
    <citation type="submission" date="2018-09" db="EMBL/GenBank/DDBJ databases">
        <title>Genomic investigation of the strawberry pathogen Phytophthora fragariae indicates pathogenicity is determined by transcriptional variation in three key races.</title>
        <authorList>
            <person name="Adams T.M."/>
            <person name="Armitage A.D."/>
            <person name="Sobczyk M.K."/>
            <person name="Bates H.J."/>
            <person name="Dunwell J.M."/>
            <person name="Nellist C.F."/>
            <person name="Harrison R.J."/>
        </authorList>
    </citation>
    <scope>NUCLEOTIDE SEQUENCE [LARGE SCALE GENOMIC DNA]</scope>
    <source>
        <strain evidence="1 2">SCRP245</strain>
    </source>
</reference>
<dbReference type="EMBL" id="QXFW01000256">
    <property type="protein sequence ID" value="KAE9018671.1"/>
    <property type="molecule type" value="Genomic_DNA"/>
</dbReference>
<sequence>MWDKRHREYEDKTRARCRISGEDYNLVTQNVKESFDVELLESSCSLRLRKAVADVTEGPIIAEIEALLAKVKNDDLPGINALFDNELVMDLAETDVDARILAIF</sequence>
<protein>
    <submittedName>
        <fullName evidence="1">Uncharacterized protein</fullName>
    </submittedName>
</protein>
<organism evidence="1 2">
    <name type="scientific">Phytophthora fragariae</name>
    <dbReference type="NCBI Taxonomy" id="53985"/>
    <lineage>
        <taxon>Eukaryota</taxon>
        <taxon>Sar</taxon>
        <taxon>Stramenopiles</taxon>
        <taxon>Oomycota</taxon>
        <taxon>Peronosporomycetes</taxon>
        <taxon>Peronosporales</taxon>
        <taxon>Peronosporaceae</taxon>
        <taxon>Phytophthora</taxon>
    </lineage>
</organism>
<proteinExistence type="predicted"/>
<gene>
    <name evidence="1" type="ORF">PF011_g6163</name>
</gene>
<accession>A0A6A3LGV2</accession>